<dbReference type="OrthoDB" id="9157643at2"/>
<accession>A0A1E7Q7C2</accession>
<dbReference type="EMBL" id="MKEK01000001">
    <property type="protein sequence ID" value="OEY70085.1"/>
    <property type="molecule type" value="Genomic_DNA"/>
</dbReference>
<name>A0A1E7Q7C2_9GAMM</name>
<dbReference type="GO" id="GO:0003677">
    <property type="term" value="F:DNA binding"/>
    <property type="evidence" value="ECO:0007669"/>
    <property type="project" value="InterPro"/>
</dbReference>
<dbReference type="GO" id="GO:0006310">
    <property type="term" value="P:DNA recombination"/>
    <property type="evidence" value="ECO:0007669"/>
    <property type="project" value="UniProtKB-KW"/>
</dbReference>
<keyword evidence="1" id="KW-0233">DNA recombination</keyword>
<keyword evidence="3" id="KW-1185">Reference proteome</keyword>
<evidence type="ECO:0000256" key="1">
    <source>
        <dbReference type="ARBA" id="ARBA00023172"/>
    </source>
</evidence>
<proteinExistence type="predicted"/>
<sequence length="1096" mass="126387">MQIRSFINSLNEKGNQHPCLTEILLHVTKVEADNYRDAFYEIALTLNRLIKASKETETFDKHFLQKVIGTISTAADKQQYQRKTLEAILRYAQNTFGLSTAKVPQITEIRRDPLSLTLNHQVNANKAIKLFEAIKKDTEYPVKLQSWQQEFGRLAVILYLYEGVSQLSNVADVMRNYKVFYVGNIIYLQAPITNNTNTGVKKASSNEQRYIIGQYTALLFQLFLQKLKNDLNVIKPLNLESTVKSLSSRILLSFIKKYLSALNENISDSVTITALKSYRLTYWLLHKGAFQTRLLLKMQGATSLSEAGFIRLITNKAVLQLDNDMQGEPANGLEKDSAFLNGLLINDGLKKEAYLDIKHSVKLIKELIALIQKPSNWTNKKIADVNKAYEAEQQKIPKKYVVADSVEIKLKTESFKNNFYVSLYGKWVLHLLKYGGVKKATLTFRTIKGYASTLLKPFFIIFNDVDFSRLDDETLLEKLNLVAEIIPDTKQRYVYYLANYIQNIEVIPGFYAGKLDVISTTSLVDANILSVSQMETLLTKLHSAGEAHYDAILLLCLGFYTGMRRGEVCYIRLSDFEITQTNNAYDISIKIVPTMNRSLKSRAGTRSLQLGAFWPKRWLALLKHKLELKMSGGFTKSTLLFDKNVNMELSLISTQLRDYLVDKSFRYHNLRHSFVCWQFYRIILQQQLQKHKPTLPPFLLDDYFSEHSCQDARVALGLQDNSRKSVYALCAIVGHSEPQITFSSYFHLNEFFSYLISSSQLILKQVALSRLVRRAKIDETLSDDSFVDAIKFNFSDEADFNWQLSDLVLNSELLNIQNVQLKNHLTIPCLTQMERGFSFIGKLDIAESGLAIDKGNKYTIEESWLRILEQASLETQREYPKHGKKRITKYPDLPHSKQQLRSDKKISYKRDIYEKLKNKAQFLLDNNEIDESEILSSLTGFKGLLVAQAWLIQFKEPEEYLKFLEITEMLFIKEVRVNSNLYLPKSSKYKVAAIKKIWGCEPTLWQPEPPKVKNKLIKQPKYWPKEAEKGLMWLWFETERENGKVQKQTVVMNFIHFLIIACKTRLMIKKLNAQADMPAEASEKLITFEDEMDIEF</sequence>
<dbReference type="Gene3D" id="1.10.443.10">
    <property type="entry name" value="Intergrase catalytic core"/>
    <property type="match status" value="1"/>
</dbReference>
<reference evidence="3" key="1">
    <citation type="submission" date="2016-09" db="EMBL/GenBank/DDBJ databases">
        <authorList>
            <person name="Wan X."/>
            <person name="Hou S."/>
        </authorList>
    </citation>
    <scope>NUCLEOTIDE SEQUENCE [LARGE SCALE GENOMIC DNA]</scope>
    <source>
        <strain evidence="3">KH87</strain>
    </source>
</reference>
<evidence type="ECO:0008006" key="4">
    <source>
        <dbReference type="Google" id="ProtNLM"/>
    </source>
</evidence>
<dbReference type="RefSeq" id="WP_070049639.1">
    <property type="nucleotide sequence ID" value="NZ_CBCSDO010000016.1"/>
</dbReference>
<dbReference type="AlphaFoldDB" id="A0A1E7Q7C2"/>
<dbReference type="SUPFAM" id="SSF56349">
    <property type="entry name" value="DNA breaking-rejoining enzymes"/>
    <property type="match status" value="1"/>
</dbReference>
<dbReference type="Proteomes" id="UP000242258">
    <property type="component" value="Unassembled WGS sequence"/>
</dbReference>
<evidence type="ECO:0000313" key="3">
    <source>
        <dbReference type="Proteomes" id="UP000242258"/>
    </source>
</evidence>
<protein>
    <recommendedName>
        <fullName evidence="4">Tyr recombinase domain-containing protein</fullName>
    </recommendedName>
</protein>
<gene>
    <name evidence="2" type="ORF">BI198_11290</name>
</gene>
<dbReference type="InterPro" id="IPR013762">
    <property type="entry name" value="Integrase-like_cat_sf"/>
</dbReference>
<evidence type="ECO:0000313" key="2">
    <source>
        <dbReference type="EMBL" id="OEY70085.1"/>
    </source>
</evidence>
<comment type="caution">
    <text evidence="2">The sequence shown here is derived from an EMBL/GenBank/DDBJ whole genome shotgun (WGS) entry which is preliminary data.</text>
</comment>
<dbReference type="GO" id="GO:0015074">
    <property type="term" value="P:DNA integration"/>
    <property type="evidence" value="ECO:0007669"/>
    <property type="project" value="InterPro"/>
</dbReference>
<dbReference type="STRING" id="1628148.BI198_11290"/>
<organism evidence="2 3">
    <name type="scientific">Rheinheimera salexigens</name>
    <dbReference type="NCBI Taxonomy" id="1628148"/>
    <lineage>
        <taxon>Bacteria</taxon>
        <taxon>Pseudomonadati</taxon>
        <taxon>Pseudomonadota</taxon>
        <taxon>Gammaproteobacteria</taxon>
        <taxon>Chromatiales</taxon>
        <taxon>Chromatiaceae</taxon>
        <taxon>Rheinheimera</taxon>
    </lineage>
</organism>
<dbReference type="InterPro" id="IPR011010">
    <property type="entry name" value="DNA_brk_join_enz"/>
</dbReference>